<gene>
    <name evidence="3" type="ORF">GGR38_000839</name>
</gene>
<dbReference type="EMBL" id="JACIDX010000002">
    <property type="protein sequence ID" value="MBB3953912.1"/>
    <property type="molecule type" value="Genomic_DNA"/>
</dbReference>
<evidence type="ECO:0000256" key="1">
    <source>
        <dbReference type="SAM" id="SignalP"/>
    </source>
</evidence>
<reference evidence="3 4" key="1">
    <citation type="submission" date="2020-08" db="EMBL/GenBank/DDBJ databases">
        <title>Genomic Encyclopedia of Type Strains, Phase IV (KMG-IV): sequencing the most valuable type-strain genomes for metagenomic binning, comparative biology and taxonomic classification.</title>
        <authorList>
            <person name="Goeker M."/>
        </authorList>
    </citation>
    <scope>NUCLEOTIDE SEQUENCE [LARGE SCALE GENOMIC DNA]</scope>
    <source>
        <strain evidence="3 4">DSM 27057</strain>
    </source>
</reference>
<dbReference type="RefSeq" id="WP_183622933.1">
    <property type="nucleotide sequence ID" value="NZ_JACIDX010000002.1"/>
</dbReference>
<keyword evidence="4" id="KW-1185">Reference proteome</keyword>
<accession>A0A7W6CDP1</accession>
<proteinExistence type="predicted"/>
<dbReference type="InterPro" id="IPR036929">
    <property type="entry name" value="DsbDN_sf"/>
</dbReference>
<dbReference type="Gene3D" id="2.60.40.1250">
    <property type="entry name" value="Thiol:disulfide interchange protein DsbD, N-terminal domain"/>
    <property type="match status" value="1"/>
</dbReference>
<dbReference type="Proteomes" id="UP000548867">
    <property type="component" value="Unassembled WGS sequence"/>
</dbReference>
<feature type="domain" description="Thiol:disulfide interchange protein DsbD N-terminal" evidence="2">
    <location>
        <begin position="52"/>
        <end position="161"/>
    </location>
</feature>
<comment type="caution">
    <text evidence="3">The sequence shown here is derived from an EMBL/GenBank/DDBJ whole genome shotgun (WGS) entry which is preliminary data.</text>
</comment>
<organism evidence="3 4">
    <name type="scientific">Novosphingobium sediminicola</name>
    <dbReference type="NCBI Taxonomy" id="563162"/>
    <lineage>
        <taxon>Bacteria</taxon>
        <taxon>Pseudomonadati</taxon>
        <taxon>Pseudomonadota</taxon>
        <taxon>Alphaproteobacteria</taxon>
        <taxon>Sphingomonadales</taxon>
        <taxon>Sphingomonadaceae</taxon>
        <taxon>Novosphingobium</taxon>
    </lineage>
</organism>
<evidence type="ECO:0000313" key="3">
    <source>
        <dbReference type="EMBL" id="MBB3953912.1"/>
    </source>
</evidence>
<dbReference type="AlphaFoldDB" id="A0A7W6CDP1"/>
<feature type="signal peptide" evidence="1">
    <location>
        <begin position="1"/>
        <end position="31"/>
    </location>
</feature>
<evidence type="ECO:0000313" key="4">
    <source>
        <dbReference type="Proteomes" id="UP000548867"/>
    </source>
</evidence>
<keyword evidence="1" id="KW-0732">Signal</keyword>
<name>A0A7W6CDP1_9SPHN</name>
<dbReference type="InterPro" id="IPR028250">
    <property type="entry name" value="DsbDN"/>
</dbReference>
<evidence type="ECO:0000259" key="2">
    <source>
        <dbReference type="Pfam" id="PF11412"/>
    </source>
</evidence>
<sequence length="174" mass="17824">MTLMNGAAVSVKRGVILGLAALIAGGGQAWAQAPNGAQTVAWSVAPISLAGKSGRALVQLRGAVRDGWHVYALKQHENGPTPLLVAVEPNLVAQPAGAAAGSAPIVARDAAFNLDTAYYAGNFTISLPVRIKPGAQAGRQTIPISVRFQTCNGQTCQPPKTLHLTADVIAGEGR</sequence>
<dbReference type="Pfam" id="PF11412">
    <property type="entry name" value="DsbD_N"/>
    <property type="match status" value="1"/>
</dbReference>
<protein>
    <recommendedName>
        <fullName evidence="2">Thiol:disulfide interchange protein DsbD N-terminal domain-containing protein</fullName>
    </recommendedName>
</protein>
<feature type="chain" id="PRO_5031129890" description="Thiol:disulfide interchange protein DsbD N-terminal domain-containing protein" evidence="1">
    <location>
        <begin position="32"/>
        <end position="174"/>
    </location>
</feature>